<dbReference type="Gene3D" id="2.20.25.110">
    <property type="entry name" value="S-adenosyl-L-methionine-dependent methyltransferases"/>
    <property type="match status" value="1"/>
</dbReference>
<dbReference type="Gene3D" id="3.40.50.150">
    <property type="entry name" value="Vaccinia Virus protein VP39"/>
    <property type="match status" value="1"/>
</dbReference>
<keyword evidence="1" id="KW-0808">Transferase</keyword>
<evidence type="ECO:0000313" key="3">
    <source>
        <dbReference type="EMBL" id="MUG65266.1"/>
    </source>
</evidence>
<dbReference type="PANTHER" id="PTHR43861:SF3">
    <property type="entry name" value="PUTATIVE (AFU_ORTHOLOGUE AFUA_2G14390)-RELATED"/>
    <property type="match status" value="1"/>
</dbReference>
<dbReference type="GO" id="GO:0032259">
    <property type="term" value="P:methylation"/>
    <property type="evidence" value="ECO:0007669"/>
    <property type="project" value="UniProtKB-KW"/>
</dbReference>
<gene>
    <name evidence="3" type="ORF">GNP94_04505</name>
</gene>
<name>A0ABW9T0R2_9BACL</name>
<sequence>MLDRLEDFFKEDYLLLSQAIMTPERTAAEIQHILDWLSLDQGASILDLGCGYGRLSIPLAQMGYRVTGLDYSEVSLIRAKEEAAGLTGADIEFVRGLMKDLDGSEIYDAALNIGTAIGYLEEEDDYAAFRRVFKALKTGGTFLVETENRDFKIAGYTPRRWDDMNGVPVWSERHYYPSSGRWVEKIRWFRDRNIHSSVLDVRLYSATELTRMLTEAGFRDVRVYGSLDRKPLELTSPRMVLSAIKP</sequence>
<organism evidence="3 4">
    <name type="scientific">Paenibacillus campinasensis</name>
    <dbReference type="NCBI Taxonomy" id="66347"/>
    <lineage>
        <taxon>Bacteria</taxon>
        <taxon>Bacillati</taxon>
        <taxon>Bacillota</taxon>
        <taxon>Bacilli</taxon>
        <taxon>Bacillales</taxon>
        <taxon>Paenibacillaceae</taxon>
        <taxon>Paenibacillus</taxon>
    </lineage>
</organism>
<dbReference type="Proteomes" id="UP000435177">
    <property type="component" value="Unassembled WGS sequence"/>
</dbReference>
<dbReference type="CDD" id="cd02440">
    <property type="entry name" value="AdoMet_MTases"/>
    <property type="match status" value="1"/>
</dbReference>
<dbReference type="InterPro" id="IPR029063">
    <property type="entry name" value="SAM-dependent_MTases_sf"/>
</dbReference>
<dbReference type="Pfam" id="PF13649">
    <property type="entry name" value="Methyltransf_25"/>
    <property type="match status" value="1"/>
</dbReference>
<feature type="domain" description="Methyltransferase" evidence="2">
    <location>
        <begin position="45"/>
        <end position="140"/>
    </location>
</feature>
<dbReference type="RefSeq" id="WP_155617561.1">
    <property type="nucleotide sequence ID" value="NZ_WOAA01000002.1"/>
</dbReference>
<reference evidence="3 4" key="1">
    <citation type="submission" date="2019-11" db="EMBL/GenBank/DDBJ databases">
        <title>Draft genome sequences of five Paenibacillus species of dairy origin.</title>
        <authorList>
            <person name="Olajide A.M."/>
            <person name="Chen S."/>
            <person name="Lapointe G."/>
        </authorList>
    </citation>
    <scope>NUCLEOTIDE SEQUENCE [LARGE SCALE GENOMIC DNA]</scope>
    <source>
        <strain evidence="3 4">3CS1</strain>
    </source>
</reference>
<evidence type="ECO:0000259" key="2">
    <source>
        <dbReference type="Pfam" id="PF13649"/>
    </source>
</evidence>
<dbReference type="SUPFAM" id="SSF53335">
    <property type="entry name" value="S-adenosyl-L-methionine-dependent methyltransferases"/>
    <property type="match status" value="1"/>
</dbReference>
<accession>A0ABW9T0R2</accession>
<evidence type="ECO:0000313" key="4">
    <source>
        <dbReference type="Proteomes" id="UP000435177"/>
    </source>
</evidence>
<keyword evidence="3" id="KW-0489">Methyltransferase</keyword>
<comment type="caution">
    <text evidence="3">The sequence shown here is derived from an EMBL/GenBank/DDBJ whole genome shotgun (WGS) entry which is preliminary data.</text>
</comment>
<evidence type="ECO:0000256" key="1">
    <source>
        <dbReference type="ARBA" id="ARBA00022679"/>
    </source>
</evidence>
<protein>
    <submittedName>
        <fullName evidence="3">Methyltransferase domain-containing protein</fullName>
    </submittedName>
</protein>
<dbReference type="InterPro" id="IPR041698">
    <property type="entry name" value="Methyltransf_25"/>
</dbReference>
<dbReference type="EMBL" id="WOAA01000002">
    <property type="protein sequence ID" value="MUG65266.1"/>
    <property type="molecule type" value="Genomic_DNA"/>
</dbReference>
<proteinExistence type="predicted"/>
<keyword evidence="4" id="KW-1185">Reference proteome</keyword>
<dbReference type="GO" id="GO:0008168">
    <property type="term" value="F:methyltransferase activity"/>
    <property type="evidence" value="ECO:0007669"/>
    <property type="project" value="UniProtKB-KW"/>
</dbReference>
<dbReference type="PANTHER" id="PTHR43861">
    <property type="entry name" value="TRANS-ACONITATE 2-METHYLTRANSFERASE-RELATED"/>
    <property type="match status" value="1"/>
</dbReference>